<keyword evidence="6" id="KW-1185">Reference proteome</keyword>
<evidence type="ECO:0000313" key="5">
    <source>
        <dbReference type="Proteomes" id="UP000019488"/>
    </source>
</evidence>
<dbReference type="InterPro" id="IPR001584">
    <property type="entry name" value="Integrase_cat-core"/>
</dbReference>
<comment type="caution">
    <text evidence="3">The sequence shown here is derived from an EMBL/GenBank/DDBJ whole genome shotgun (WGS) entry which is preliminary data.</text>
</comment>
<dbReference type="PATRIC" id="fig|1423743.5.peg.2463"/>
<dbReference type="InterPro" id="IPR053392">
    <property type="entry name" value="Transposase_IS30-like"/>
</dbReference>
<reference evidence="3" key="1">
    <citation type="journal article" date="2014" name="Genome Announc.">
        <title>Draft Genome Sequences of Two Lactobacillus Strains, L. farraginis JCM 14108T and L. composti JCM 14202T, Isolated from Compost of Distilled Shochu Residue.</title>
        <authorList>
            <person name="Yuki M."/>
            <person name="Oshima K."/>
            <person name="Suda W."/>
            <person name="Kitahara M."/>
            <person name="Kitamura K."/>
            <person name="Iida T."/>
            <person name="Hattori M."/>
            <person name="Ohkuma M."/>
        </authorList>
    </citation>
    <scope>NUCLEOTIDE SEQUENCE [LARGE SCALE GENOMIC DNA]</scope>
    <source>
        <strain evidence="3">JCM 14108</strain>
    </source>
</reference>
<evidence type="ECO:0000256" key="1">
    <source>
        <dbReference type="ARBA" id="ARBA00023172"/>
    </source>
</evidence>
<dbReference type="Proteomes" id="UP000051966">
    <property type="component" value="Unassembled WGS sequence"/>
</dbReference>
<evidence type="ECO:0000313" key="6">
    <source>
        <dbReference type="Proteomes" id="UP000051966"/>
    </source>
</evidence>
<evidence type="ECO:0000313" key="4">
    <source>
        <dbReference type="EMBL" id="KRM09806.1"/>
    </source>
</evidence>
<evidence type="ECO:0000313" key="3">
    <source>
        <dbReference type="EMBL" id="GAF38186.1"/>
    </source>
</evidence>
<dbReference type="Proteomes" id="UP000019488">
    <property type="component" value="Unassembled WGS sequence"/>
</dbReference>
<feature type="domain" description="Integrase catalytic" evidence="2">
    <location>
        <begin position="186"/>
        <end position="352"/>
    </location>
</feature>
<sequence length="358" mass="41573">MTPLENTTSIIKGKHLSFKERCQIEAYKQLPKPLSNREIAGLLQRVPQTINNEIKRGTTIQISRQTQNGKVYTYEHAVYLADVAQRKYDQARRNSHRPCLFSQDTAFIDYADEQMLVHHRSPDAIVGRAKETGRFPLGQIPCTTTLYHWIDRHYLRTQNIDLLEKVRRNTKSARCRKNQKVLGQSIEQRPAKIQTREEFGHWEIDTVAGKRAHDDQALLTLTERKTRFELMIKVDNKSAKPVTGALGDLQERMGKRFEQIFKTITADNGSEFAELVTELPKTTQVYYTHPFSSFERGTNEHHNRIIRRFIPKGTTIKEVSERTVARVNHWMNQLPRKIFNYQTAEERFLAELVAVVAS</sequence>
<evidence type="ECO:0000259" key="2">
    <source>
        <dbReference type="PROSITE" id="PS50994"/>
    </source>
</evidence>
<dbReference type="GO" id="GO:0005829">
    <property type="term" value="C:cytosol"/>
    <property type="evidence" value="ECO:0007669"/>
    <property type="project" value="TreeGrafter"/>
</dbReference>
<dbReference type="NCBIfam" id="NF033563">
    <property type="entry name" value="transpos_IS30"/>
    <property type="match status" value="1"/>
</dbReference>
<gene>
    <name evidence="4" type="ORF">FD41_GL002399</name>
    <name evidence="3" type="ORF">JCM14108_3308</name>
</gene>
<dbReference type="PANTHER" id="PTHR10948:SF23">
    <property type="entry name" value="TRANSPOSASE INSI FOR INSERTION SEQUENCE ELEMENT IS30A-RELATED"/>
    <property type="match status" value="1"/>
</dbReference>
<dbReference type="Pfam" id="PF13936">
    <property type="entry name" value="HTH_38"/>
    <property type="match status" value="1"/>
</dbReference>
<dbReference type="InterPro" id="IPR036397">
    <property type="entry name" value="RNaseH_sf"/>
</dbReference>
<protein>
    <submittedName>
        <fullName evidence="3">Mobile element protein</fullName>
    </submittedName>
</protein>
<proteinExistence type="predicted"/>
<dbReference type="GO" id="GO:0003676">
    <property type="term" value="F:nucleic acid binding"/>
    <property type="evidence" value="ECO:0007669"/>
    <property type="project" value="InterPro"/>
</dbReference>
<dbReference type="GO" id="GO:0032196">
    <property type="term" value="P:transposition"/>
    <property type="evidence" value="ECO:0007669"/>
    <property type="project" value="TreeGrafter"/>
</dbReference>
<dbReference type="AlphaFoldDB" id="X0PMT5"/>
<dbReference type="EMBL" id="AZFY01000039">
    <property type="protein sequence ID" value="KRM09806.1"/>
    <property type="molecule type" value="Genomic_DNA"/>
</dbReference>
<dbReference type="InterPro" id="IPR012337">
    <property type="entry name" value="RNaseH-like_sf"/>
</dbReference>
<dbReference type="InterPro" id="IPR051917">
    <property type="entry name" value="Transposase-Integrase"/>
</dbReference>
<keyword evidence="1" id="KW-0233">DNA recombination</keyword>
<dbReference type="PROSITE" id="PS50994">
    <property type="entry name" value="INTEGRASE"/>
    <property type="match status" value="1"/>
</dbReference>
<reference evidence="4 6" key="2">
    <citation type="journal article" date="2015" name="Genome Announc.">
        <title>Expanding the biotechnology potential of lactobacilli through comparative genomics of 213 strains and associated genera.</title>
        <authorList>
            <person name="Sun Z."/>
            <person name="Harris H.M."/>
            <person name="McCann A."/>
            <person name="Guo C."/>
            <person name="Argimon S."/>
            <person name="Zhang W."/>
            <person name="Yang X."/>
            <person name="Jeffery I.B."/>
            <person name="Cooney J.C."/>
            <person name="Kagawa T.F."/>
            <person name="Liu W."/>
            <person name="Song Y."/>
            <person name="Salvetti E."/>
            <person name="Wrobel A."/>
            <person name="Rasinkangas P."/>
            <person name="Parkhill J."/>
            <person name="Rea M.C."/>
            <person name="O'Sullivan O."/>
            <person name="Ritari J."/>
            <person name="Douillard F.P."/>
            <person name="Paul Ross R."/>
            <person name="Yang R."/>
            <person name="Briner A.E."/>
            <person name="Felis G.E."/>
            <person name="de Vos W.M."/>
            <person name="Barrangou R."/>
            <person name="Klaenhammer T.R."/>
            <person name="Caufield P.W."/>
            <person name="Cui Y."/>
            <person name="Zhang H."/>
            <person name="O'Toole P.W."/>
        </authorList>
    </citation>
    <scope>NUCLEOTIDE SEQUENCE [LARGE SCALE GENOMIC DNA]</scope>
    <source>
        <strain evidence="4 6">DSM 18382</strain>
    </source>
</reference>
<dbReference type="OrthoDB" id="9781678at2"/>
<dbReference type="GO" id="GO:0004803">
    <property type="term" value="F:transposase activity"/>
    <property type="evidence" value="ECO:0007669"/>
    <property type="project" value="TreeGrafter"/>
</dbReference>
<dbReference type="EMBL" id="BAKI01000109">
    <property type="protein sequence ID" value="GAF38186.1"/>
    <property type="molecule type" value="Genomic_DNA"/>
</dbReference>
<dbReference type="Gene3D" id="1.10.10.60">
    <property type="entry name" value="Homeodomain-like"/>
    <property type="match status" value="1"/>
</dbReference>
<dbReference type="GO" id="GO:0015074">
    <property type="term" value="P:DNA integration"/>
    <property type="evidence" value="ECO:0007669"/>
    <property type="project" value="InterPro"/>
</dbReference>
<accession>X0PMT5</accession>
<dbReference type="GO" id="GO:0006310">
    <property type="term" value="P:DNA recombination"/>
    <property type="evidence" value="ECO:0007669"/>
    <property type="project" value="UniProtKB-KW"/>
</dbReference>
<dbReference type="SUPFAM" id="SSF53098">
    <property type="entry name" value="Ribonuclease H-like"/>
    <property type="match status" value="1"/>
</dbReference>
<dbReference type="InterPro" id="IPR025246">
    <property type="entry name" value="IS30-like_HTH"/>
</dbReference>
<dbReference type="RefSeq" id="WP_035181574.1">
    <property type="nucleotide sequence ID" value="NZ_AZFY01000039.1"/>
</dbReference>
<dbReference type="PANTHER" id="PTHR10948">
    <property type="entry name" value="TRANSPOSASE"/>
    <property type="match status" value="1"/>
</dbReference>
<name>X0PMT5_9LACO</name>
<organism evidence="3 5">
    <name type="scientific">Lentilactobacillus farraginis DSM 18382 = JCM 14108</name>
    <dbReference type="NCBI Taxonomy" id="1423743"/>
    <lineage>
        <taxon>Bacteria</taxon>
        <taxon>Bacillati</taxon>
        <taxon>Bacillota</taxon>
        <taxon>Bacilli</taxon>
        <taxon>Lactobacillales</taxon>
        <taxon>Lactobacillaceae</taxon>
        <taxon>Lentilactobacillus</taxon>
    </lineage>
</organism>
<dbReference type="Gene3D" id="3.30.420.10">
    <property type="entry name" value="Ribonuclease H-like superfamily/Ribonuclease H"/>
    <property type="match status" value="1"/>
</dbReference>